<evidence type="ECO:0000313" key="4">
    <source>
        <dbReference type="Proteomes" id="UP000749646"/>
    </source>
</evidence>
<accession>A0A9P6SM98</accession>
<organism evidence="3 4">
    <name type="scientific">Modicella reniformis</name>
    <dbReference type="NCBI Taxonomy" id="1440133"/>
    <lineage>
        <taxon>Eukaryota</taxon>
        <taxon>Fungi</taxon>
        <taxon>Fungi incertae sedis</taxon>
        <taxon>Mucoromycota</taxon>
        <taxon>Mortierellomycotina</taxon>
        <taxon>Mortierellomycetes</taxon>
        <taxon>Mortierellales</taxon>
        <taxon>Mortierellaceae</taxon>
        <taxon>Modicella</taxon>
    </lineage>
</organism>
<feature type="compositionally biased region" description="Low complexity" evidence="1">
    <location>
        <begin position="333"/>
        <end position="342"/>
    </location>
</feature>
<dbReference type="EMBL" id="JAAAHW010003750">
    <property type="protein sequence ID" value="KAF9981060.1"/>
    <property type="molecule type" value="Genomic_DNA"/>
</dbReference>
<evidence type="ECO:0000259" key="2">
    <source>
        <dbReference type="SMART" id="SM01017"/>
    </source>
</evidence>
<evidence type="ECO:0000256" key="1">
    <source>
        <dbReference type="SAM" id="MobiDB-lite"/>
    </source>
</evidence>
<dbReference type="SMART" id="SM01017">
    <property type="entry name" value="Arrestin_C"/>
    <property type="match status" value="1"/>
</dbReference>
<dbReference type="PANTHER" id="PTHR11188">
    <property type="entry name" value="ARRESTIN DOMAIN CONTAINING PROTEIN"/>
    <property type="match status" value="1"/>
</dbReference>
<dbReference type="InterPro" id="IPR011021">
    <property type="entry name" value="Arrestin-like_N"/>
</dbReference>
<dbReference type="OrthoDB" id="2333384at2759"/>
<dbReference type="InterPro" id="IPR014752">
    <property type="entry name" value="Arrestin-like_C"/>
</dbReference>
<dbReference type="Gene3D" id="2.60.40.640">
    <property type="match status" value="2"/>
</dbReference>
<dbReference type="GO" id="GO:0015031">
    <property type="term" value="P:protein transport"/>
    <property type="evidence" value="ECO:0007669"/>
    <property type="project" value="TreeGrafter"/>
</dbReference>
<comment type="caution">
    <text evidence="3">The sequence shown here is derived from an EMBL/GenBank/DDBJ whole genome shotgun (WGS) entry which is preliminary data.</text>
</comment>
<reference evidence="3" key="1">
    <citation type="journal article" date="2020" name="Fungal Divers.">
        <title>Resolving the Mortierellaceae phylogeny through synthesis of multi-gene phylogenetics and phylogenomics.</title>
        <authorList>
            <person name="Vandepol N."/>
            <person name="Liber J."/>
            <person name="Desiro A."/>
            <person name="Na H."/>
            <person name="Kennedy M."/>
            <person name="Barry K."/>
            <person name="Grigoriev I.V."/>
            <person name="Miller A.N."/>
            <person name="O'Donnell K."/>
            <person name="Stajich J.E."/>
            <person name="Bonito G."/>
        </authorList>
    </citation>
    <scope>NUCLEOTIDE SEQUENCE</scope>
    <source>
        <strain evidence="3">MES-2147</strain>
    </source>
</reference>
<evidence type="ECO:0000313" key="3">
    <source>
        <dbReference type="EMBL" id="KAF9981060.1"/>
    </source>
</evidence>
<dbReference type="Pfam" id="PF02752">
    <property type="entry name" value="Arrestin_C"/>
    <property type="match status" value="1"/>
</dbReference>
<dbReference type="Pfam" id="PF00339">
    <property type="entry name" value="Arrestin_N"/>
    <property type="match status" value="1"/>
</dbReference>
<dbReference type="SUPFAM" id="SSF81296">
    <property type="entry name" value="E set domains"/>
    <property type="match status" value="1"/>
</dbReference>
<name>A0A9P6SM98_9FUNG</name>
<dbReference type="InterPro" id="IPR011022">
    <property type="entry name" value="Arrestin_C-like"/>
</dbReference>
<feature type="domain" description="Arrestin C-terminal-like" evidence="2">
    <location>
        <begin position="176"/>
        <end position="313"/>
    </location>
</feature>
<dbReference type="PANTHER" id="PTHR11188:SF17">
    <property type="entry name" value="FI21816P1"/>
    <property type="match status" value="1"/>
</dbReference>
<dbReference type="InterPro" id="IPR050357">
    <property type="entry name" value="Arrestin_domain-protein"/>
</dbReference>
<gene>
    <name evidence="3" type="ORF">BGZ65_004359</name>
</gene>
<dbReference type="AlphaFoldDB" id="A0A9P6SM98"/>
<dbReference type="GO" id="GO:0005737">
    <property type="term" value="C:cytoplasm"/>
    <property type="evidence" value="ECO:0007669"/>
    <property type="project" value="TreeGrafter"/>
</dbReference>
<keyword evidence="4" id="KW-1185">Reference proteome</keyword>
<dbReference type="InterPro" id="IPR014756">
    <property type="entry name" value="Ig_E-set"/>
</dbReference>
<sequence length="342" mass="38749">MTKSMRIQLEGAFIGQSDDSKVQRLMFPWTGTQGPVINGKLIINHKEDLTLKALTLKFKAKITCSWTEKQGNSLVFYSGKKPLLEKQWVFLEKTSSKGHLLRGNETYTYDFQLALPVNLPNSLAMRTGRVEYMFSANGKRSTFQMDLDVNQLIEIYQSLPPMHPHYIYPIQQTADFELALNYLVQIPRKAFHHGSTVPVTIRMNPIVGSVARWHVKNMHIKIKEYVWFISPGKAMKHEKRTVVESSHGSGTWPTQGAPVERNISINMPPYNVMSTMDTEIIKCTHKLKLLFTIDVNGSSRKLEAIFELYVPGPFPPGQGPAGNVPNAQLPSAQQEQQQQQLP</sequence>
<feature type="non-terminal residue" evidence="3">
    <location>
        <position position="1"/>
    </location>
</feature>
<proteinExistence type="predicted"/>
<protein>
    <recommendedName>
        <fullName evidence="2">Arrestin C-terminal-like domain-containing protein</fullName>
    </recommendedName>
</protein>
<dbReference type="Proteomes" id="UP000749646">
    <property type="component" value="Unassembled WGS sequence"/>
</dbReference>
<feature type="region of interest" description="Disordered" evidence="1">
    <location>
        <begin position="316"/>
        <end position="342"/>
    </location>
</feature>